<evidence type="ECO:0000313" key="13">
    <source>
        <dbReference type="Proteomes" id="UP001064489"/>
    </source>
</evidence>
<dbReference type="EMBL" id="JAJSOW010000100">
    <property type="protein sequence ID" value="KAI9186750.1"/>
    <property type="molecule type" value="Genomic_DNA"/>
</dbReference>
<comment type="catalytic activity">
    <reaction evidence="6">
        <text>L-seryl-[protein] + ATP = O-phospho-L-seryl-[protein] + ADP + H(+)</text>
        <dbReference type="Rhea" id="RHEA:17989"/>
        <dbReference type="Rhea" id="RHEA-COMP:9863"/>
        <dbReference type="Rhea" id="RHEA-COMP:11604"/>
        <dbReference type="ChEBI" id="CHEBI:15378"/>
        <dbReference type="ChEBI" id="CHEBI:29999"/>
        <dbReference type="ChEBI" id="CHEBI:30616"/>
        <dbReference type="ChEBI" id="CHEBI:83421"/>
        <dbReference type="ChEBI" id="CHEBI:456216"/>
        <dbReference type="EC" id="2.7.11.1"/>
    </reaction>
</comment>
<keyword evidence="8" id="KW-1133">Transmembrane helix</keyword>
<feature type="domain" description="Bulb-type lectin" evidence="10">
    <location>
        <begin position="548"/>
        <end position="669"/>
    </location>
</feature>
<evidence type="ECO:0000256" key="4">
    <source>
        <dbReference type="ARBA" id="ARBA00023180"/>
    </source>
</evidence>
<evidence type="ECO:0000313" key="12">
    <source>
        <dbReference type="EMBL" id="KAI9186750.1"/>
    </source>
</evidence>
<keyword evidence="3" id="KW-1015">Disulfide bond</keyword>
<feature type="domain" description="Apple" evidence="11">
    <location>
        <begin position="336"/>
        <end position="418"/>
    </location>
</feature>
<protein>
    <recommendedName>
        <fullName evidence="1">non-specific serine/threonine protein kinase</fullName>
        <ecNumber evidence="1">2.7.11.1</ecNumber>
    </recommendedName>
</protein>
<keyword evidence="2" id="KW-0732">Signal</keyword>
<organism evidence="12 13">
    <name type="scientific">Acer negundo</name>
    <name type="common">Box elder</name>
    <dbReference type="NCBI Taxonomy" id="4023"/>
    <lineage>
        <taxon>Eukaryota</taxon>
        <taxon>Viridiplantae</taxon>
        <taxon>Streptophyta</taxon>
        <taxon>Embryophyta</taxon>
        <taxon>Tracheophyta</taxon>
        <taxon>Spermatophyta</taxon>
        <taxon>Magnoliopsida</taxon>
        <taxon>eudicotyledons</taxon>
        <taxon>Gunneridae</taxon>
        <taxon>Pentapetalae</taxon>
        <taxon>rosids</taxon>
        <taxon>malvids</taxon>
        <taxon>Sapindales</taxon>
        <taxon>Sapindaceae</taxon>
        <taxon>Hippocastanoideae</taxon>
        <taxon>Acereae</taxon>
        <taxon>Acer</taxon>
    </lineage>
</organism>
<dbReference type="InterPro" id="IPR003609">
    <property type="entry name" value="Pan_app"/>
</dbReference>
<keyword evidence="7" id="KW-0245">EGF-like domain</keyword>
<dbReference type="Gene3D" id="3.50.4.10">
    <property type="entry name" value="Hepatocyte Growth Factor"/>
    <property type="match status" value="1"/>
</dbReference>
<evidence type="ECO:0000256" key="1">
    <source>
        <dbReference type="ARBA" id="ARBA00012513"/>
    </source>
</evidence>
<keyword evidence="8" id="KW-0812">Transmembrane</keyword>
<dbReference type="InterPro" id="IPR036426">
    <property type="entry name" value="Bulb-type_lectin_dom_sf"/>
</dbReference>
<feature type="domain" description="EGF-like" evidence="9">
    <location>
        <begin position="800"/>
        <end position="837"/>
    </location>
</feature>
<dbReference type="InterPro" id="IPR011009">
    <property type="entry name" value="Kinase-like_dom_sf"/>
</dbReference>
<dbReference type="PROSITE" id="PS50026">
    <property type="entry name" value="EGF_3"/>
    <property type="match status" value="1"/>
</dbReference>
<dbReference type="CDD" id="cd01098">
    <property type="entry name" value="PAN_AP_plant"/>
    <property type="match status" value="2"/>
</dbReference>
<feature type="domain" description="Apple" evidence="11">
    <location>
        <begin position="856"/>
        <end position="937"/>
    </location>
</feature>
<evidence type="ECO:0000256" key="7">
    <source>
        <dbReference type="PROSITE-ProRule" id="PRU00076"/>
    </source>
</evidence>
<evidence type="ECO:0000256" key="8">
    <source>
        <dbReference type="SAM" id="Phobius"/>
    </source>
</evidence>
<dbReference type="InterPro" id="IPR001480">
    <property type="entry name" value="Bulb-type_lectin_dom"/>
</dbReference>
<proteinExistence type="predicted"/>
<dbReference type="Pfam" id="PF00954">
    <property type="entry name" value="S_locus_glycop"/>
    <property type="match status" value="3"/>
</dbReference>
<keyword evidence="13" id="KW-1185">Reference proteome</keyword>
<dbReference type="InterPro" id="IPR000858">
    <property type="entry name" value="S_locus_glycoprot_dom"/>
</dbReference>
<dbReference type="GO" id="GO:0048544">
    <property type="term" value="P:recognition of pollen"/>
    <property type="evidence" value="ECO:0007669"/>
    <property type="project" value="InterPro"/>
</dbReference>
<evidence type="ECO:0000259" key="10">
    <source>
        <dbReference type="PROSITE" id="PS50927"/>
    </source>
</evidence>
<feature type="domain" description="Bulb-type lectin" evidence="10">
    <location>
        <begin position="25"/>
        <end position="152"/>
    </location>
</feature>
<name>A0AAD5NXA7_ACENE</name>
<dbReference type="SUPFAM" id="SSF51110">
    <property type="entry name" value="alpha-D-mannose-specific plant lectins"/>
    <property type="match status" value="2"/>
</dbReference>
<evidence type="ECO:0000256" key="2">
    <source>
        <dbReference type="ARBA" id="ARBA00022729"/>
    </source>
</evidence>
<keyword evidence="4" id="KW-0325">Glycoprotein</keyword>
<evidence type="ECO:0000259" key="9">
    <source>
        <dbReference type="PROSITE" id="PS50026"/>
    </source>
</evidence>
<dbReference type="InterPro" id="IPR000742">
    <property type="entry name" value="EGF"/>
</dbReference>
<dbReference type="SMART" id="SM00108">
    <property type="entry name" value="B_lectin"/>
    <property type="match status" value="2"/>
</dbReference>
<dbReference type="FunFam" id="2.90.10.10:FF:000005">
    <property type="entry name" value="G-type lectin S-receptor-like serine/threonine-protein kinase"/>
    <property type="match status" value="1"/>
</dbReference>
<reference evidence="12" key="1">
    <citation type="journal article" date="2022" name="Plant J.">
        <title>Strategies of tolerance reflected in two North American maple genomes.</title>
        <authorList>
            <person name="McEvoy S.L."/>
            <person name="Sezen U.U."/>
            <person name="Trouern-Trend A."/>
            <person name="McMahon S.M."/>
            <person name="Schaberg P.G."/>
            <person name="Yang J."/>
            <person name="Wegrzyn J.L."/>
            <person name="Swenson N.G."/>
        </authorList>
    </citation>
    <scope>NUCLEOTIDE SEQUENCE</scope>
    <source>
        <strain evidence="12">91603</strain>
    </source>
</reference>
<accession>A0AAD5NXA7</accession>
<evidence type="ECO:0000256" key="6">
    <source>
        <dbReference type="ARBA" id="ARBA00048679"/>
    </source>
</evidence>
<dbReference type="PROSITE" id="PS50948">
    <property type="entry name" value="PAN"/>
    <property type="match status" value="2"/>
</dbReference>
<keyword evidence="8" id="KW-0472">Membrane</keyword>
<dbReference type="CDD" id="cd00028">
    <property type="entry name" value="B_lectin"/>
    <property type="match status" value="2"/>
</dbReference>
<dbReference type="SUPFAM" id="SSF56112">
    <property type="entry name" value="Protein kinase-like (PK-like)"/>
    <property type="match status" value="2"/>
</dbReference>
<evidence type="ECO:0000256" key="5">
    <source>
        <dbReference type="ARBA" id="ARBA00047899"/>
    </source>
</evidence>
<dbReference type="PROSITE" id="PS50927">
    <property type="entry name" value="BULB_LECTIN"/>
    <property type="match status" value="2"/>
</dbReference>
<comment type="caution">
    <text evidence="12">The sequence shown here is derived from an EMBL/GenBank/DDBJ whole genome shotgun (WGS) entry which is preliminary data.</text>
</comment>
<dbReference type="Gene3D" id="2.90.10.10">
    <property type="entry name" value="Bulb-type lectin domain"/>
    <property type="match status" value="2"/>
</dbReference>
<dbReference type="PANTHER" id="PTHR32444">
    <property type="entry name" value="BULB-TYPE LECTIN DOMAIN-CONTAINING PROTEIN"/>
    <property type="match status" value="1"/>
</dbReference>
<dbReference type="Pfam" id="PF01453">
    <property type="entry name" value="B_lectin"/>
    <property type="match status" value="2"/>
</dbReference>
<evidence type="ECO:0000259" key="11">
    <source>
        <dbReference type="PROSITE" id="PS50948"/>
    </source>
</evidence>
<dbReference type="Proteomes" id="UP001064489">
    <property type="component" value="Chromosome 3"/>
</dbReference>
<evidence type="ECO:0000256" key="3">
    <source>
        <dbReference type="ARBA" id="ARBA00023157"/>
    </source>
</evidence>
<dbReference type="SMART" id="SM00473">
    <property type="entry name" value="PAN_AP"/>
    <property type="match status" value="2"/>
</dbReference>
<feature type="transmembrane region" description="Helical" evidence="8">
    <location>
        <begin position="443"/>
        <end position="464"/>
    </location>
</feature>
<sequence>MAGFTMLIIYFFLLSYITITTTLSLDTIALGQSLKDGEKLVSAGNVFEMGFFRPGKSRGRYLGIWYKKDGEKSVEDTVAWVANRNNPISDSSGFLSINAQGSLVLRMNSTNNIVWSSSNASTTLQNPVAVLLQSGNLVVKDGNDSFLWQSFDYPCNTFLPGMKIGRNLVTGMEWFLSSWKSIDDPAPGDFTFQVDPHGFPQLFVKKGPKKLYRAGSWNGLRWTGTPYLETNPVYTYEFVSNEKEVFYTIDIRNISVPTRMVMSSSGYLLPSNRKDQNWERFSVTEVDRCEFYDLCGSYASCDINKSPDVCECLERFAPKSPGHWTEGCVRRAPLHCNHSDGFLKHEEVKLPDTSHSWVDNNISLPECKKLCLSNCSCTAYANSDVREGGTGCLLWLGDLFDIKKLELHGQDLYVRVDASELDNIDLMRQPIARRRQLSEKKRVIIIVTCVVSTTGVLVLGWIIFMCKRKFRIQGKTDNGRDINDNNEESKTDDMELLIYDLNTIAKATDNFADKNKLGEGGFGPVYKGTLMEGQEIAIKRLSKCSGQGIDEFKNESIKDGETLVSAGGTFELSFFSPGNSTRRYLGIRYKVDLDKTVAWVANRETSLTDHSGVLNVTQQGILVLLDGMNRIIWSSNTSRTAKNPVVQLLKSGNLVVKDGNGDDPGNFLWQSFDHPTDNLLPGMKLGRNFVTGLDTYLSSWKTSEDPAPGQFSLWIDPHGFPQLVLRNGSALRYRAGSRNFIRFTGTPRLNLNPEFLYRFELNKDEQGSLMSRLFLSQSSLIQLLVRLNQSKVWTTVYDAPEDQCEIYSFCGAHAACKTDSNSSVCVCLDGFEPKSPEEWRRSNWSKGCVRMTELNCEKGDEFRNYTGLKLPDTSNSTFNTSMSLQECEEKCLKNCSCTAYANSNIGQEGSGCLLWFGNLTDMIQYSEGGQNFYIRMAAKENDDGNANVKKRIGIVGGSVILIAMLLVGLIFYIHKRKHKKQGIMKRKYKMTHNDGEKEEMDLWIFDFNIISKATDNFSNDNKLGEGGFGLVYKGILTEGQEIANNVMFYSKSSVFLKVNCLTISYDQSLFPIYLFRLKLINNIARYLSSWKSSVDLAPGQFSLWIDPRGFPQLVLRNGSALRYRVGSWNGIRFTGTPKLNPNQEFLYPFELNKDEVYYKVDDQGLLMSRLFLNQSGFIQLPDTSEFGTRMMVFFRAFFGQLNQKFGQLFMIHRKMSVRFIRSVAHTLLARLIAAVLYVLAWMDLNQNHQKSGECQIGLKSVSE</sequence>
<dbReference type="Pfam" id="PF08276">
    <property type="entry name" value="PAN_2"/>
    <property type="match status" value="2"/>
</dbReference>
<feature type="transmembrane region" description="Helical" evidence="8">
    <location>
        <begin position="1219"/>
        <end position="1242"/>
    </location>
</feature>
<feature type="transmembrane region" description="Helical" evidence="8">
    <location>
        <begin position="6"/>
        <end position="25"/>
    </location>
</feature>
<dbReference type="EC" id="2.7.11.1" evidence="1"/>
<reference evidence="12" key="2">
    <citation type="submission" date="2023-02" db="EMBL/GenBank/DDBJ databases">
        <authorList>
            <person name="Swenson N.G."/>
            <person name="Wegrzyn J.L."/>
            <person name="Mcevoy S.L."/>
        </authorList>
    </citation>
    <scope>NUCLEOTIDE SEQUENCE</scope>
    <source>
        <strain evidence="12">91603</strain>
        <tissue evidence="12">Leaf</tissue>
    </source>
</reference>
<comment type="caution">
    <text evidence="7">Lacks conserved residue(s) required for the propagation of feature annotation.</text>
</comment>
<gene>
    <name evidence="12" type="ORF">LWI28_020466</name>
</gene>
<dbReference type="Gene3D" id="3.30.200.20">
    <property type="entry name" value="Phosphorylase Kinase, domain 1"/>
    <property type="match status" value="2"/>
</dbReference>
<feature type="transmembrane region" description="Helical" evidence="8">
    <location>
        <begin position="952"/>
        <end position="973"/>
    </location>
</feature>
<dbReference type="GO" id="GO:0004674">
    <property type="term" value="F:protein serine/threonine kinase activity"/>
    <property type="evidence" value="ECO:0007669"/>
    <property type="project" value="UniProtKB-EC"/>
</dbReference>
<dbReference type="FunFam" id="2.90.10.10:FF:000004">
    <property type="entry name" value="G-type lectin S-receptor-like serine/threonine-protein kinase"/>
    <property type="match status" value="1"/>
</dbReference>
<comment type="catalytic activity">
    <reaction evidence="5">
        <text>L-threonyl-[protein] + ATP = O-phospho-L-threonyl-[protein] + ADP + H(+)</text>
        <dbReference type="Rhea" id="RHEA:46608"/>
        <dbReference type="Rhea" id="RHEA-COMP:11060"/>
        <dbReference type="Rhea" id="RHEA-COMP:11605"/>
        <dbReference type="ChEBI" id="CHEBI:15378"/>
        <dbReference type="ChEBI" id="CHEBI:30013"/>
        <dbReference type="ChEBI" id="CHEBI:30616"/>
        <dbReference type="ChEBI" id="CHEBI:61977"/>
        <dbReference type="ChEBI" id="CHEBI:456216"/>
        <dbReference type="EC" id="2.7.11.1"/>
    </reaction>
</comment>
<dbReference type="PANTHER" id="PTHR32444:SF183">
    <property type="entry name" value="APPLE DOMAIN-CONTAINING PROTEIN"/>
    <property type="match status" value="1"/>
</dbReference>
<dbReference type="AlphaFoldDB" id="A0AAD5NXA7"/>